<gene>
    <name evidence="1" type="ORF">EG359_01220</name>
</gene>
<evidence type="ECO:0000313" key="1">
    <source>
        <dbReference type="EMBL" id="AZA98305.1"/>
    </source>
</evidence>
<accession>A0ABN5SBH2</accession>
<reference evidence="1 2" key="1">
    <citation type="submission" date="2018-11" db="EMBL/GenBank/DDBJ databases">
        <title>Proposal to divide the Flavobacteriaceae and reorganize its genera based on Amino Acid Identity values calculated from whole genome sequences.</title>
        <authorList>
            <person name="Nicholson A.C."/>
            <person name="Gulvik C.A."/>
            <person name="Whitney A.M."/>
            <person name="Humrighouse B.W."/>
            <person name="Bell M."/>
            <person name="Holmes B."/>
            <person name="Steigerwalt A.G."/>
            <person name="Villarma A."/>
            <person name="Sheth M."/>
            <person name="Batra D."/>
            <person name="Pryor J."/>
            <person name="Bernardet J.-F."/>
            <person name="Hugo C."/>
            <person name="Kampfer P."/>
            <person name="Newman J."/>
            <person name="McQuiston J.R."/>
        </authorList>
    </citation>
    <scope>NUCLEOTIDE SEQUENCE [LARGE SCALE GENOMIC DNA]</scope>
    <source>
        <strain evidence="1 2">DSM 16927</strain>
    </source>
</reference>
<proteinExistence type="predicted"/>
<sequence>MKSKKKQQIKIMVSVTKFILSNQFSLFVEILLQKNRQISASLSINTHKTHGNTHQKILIYLYNFIIFTASNKSI</sequence>
<keyword evidence="2" id="KW-1185">Reference proteome</keyword>
<dbReference type="Proteomes" id="UP000279541">
    <property type="component" value="Chromosome"/>
</dbReference>
<name>A0ABN5SBH2_9FLAO</name>
<evidence type="ECO:0000313" key="2">
    <source>
        <dbReference type="Proteomes" id="UP000279541"/>
    </source>
</evidence>
<dbReference type="EMBL" id="CP033926">
    <property type="protein sequence ID" value="AZA98305.1"/>
    <property type="molecule type" value="Genomic_DNA"/>
</dbReference>
<protein>
    <submittedName>
        <fullName evidence="1">Uncharacterized protein</fullName>
    </submittedName>
</protein>
<organism evidence="1 2">
    <name type="scientific">Chryseobacterium joostei</name>
    <dbReference type="NCBI Taxonomy" id="112234"/>
    <lineage>
        <taxon>Bacteria</taxon>
        <taxon>Pseudomonadati</taxon>
        <taxon>Bacteroidota</taxon>
        <taxon>Flavobacteriia</taxon>
        <taxon>Flavobacteriales</taxon>
        <taxon>Weeksellaceae</taxon>
        <taxon>Chryseobacterium group</taxon>
        <taxon>Chryseobacterium</taxon>
    </lineage>
</organism>